<dbReference type="NCBIfam" id="NF041638">
    <property type="entry name" value="QRL_CxxC_CxxC"/>
    <property type="match status" value="1"/>
</dbReference>
<sequence>MYDDPTGQKFGIPTFYWRGAPAGFATRRQLRATGLCPGGQDVAGQIKWRGIGGERTAYLYRIDLAKPKRTATPRVLAALDKALRARKTCGTCGQVKPYFIRTKFDECAECVEAAGGCYAA</sequence>
<dbReference type="InterPro" id="IPR048142">
    <property type="entry name" value="QRL_CxxC_CxxC"/>
</dbReference>
<dbReference type="STRING" id="446470.Snas_0332"/>
<dbReference type="eggNOG" id="ENOG50337C4">
    <property type="taxonomic scope" value="Bacteria"/>
</dbReference>
<dbReference type="EMBL" id="CP001778">
    <property type="protein sequence ID" value="ADD40050.1"/>
    <property type="molecule type" value="Genomic_DNA"/>
</dbReference>
<accession>D3Q380</accession>
<organism evidence="1 2">
    <name type="scientific">Stackebrandtia nassauensis (strain DSM 44728 / CIP 108903 / NRRL B-16338 / NBRC 102104 / LLR-40K-21)</name>
    <dbReference type="NCBI Taxonomy" id="446470"/>
    <lineage>
        <taxon>Bacteria</taxon>
        <taxon>Bacillati</taxon>
        <taxon>Actinomycetota</taxon>
        <taxon>Actinomycetes</taxon>
        <taxon>Glycomycetales</taxon>
        <taxon>Glycomycetaceae</taxon>
        <taxon>Stackebrandtia</taxon>
    </lineage>
</organism>
<dbReference type="KEGG" id="sna:Snas_0332"/>
<gene>
    <name evidence="1" type="ordered locus">Snas_0332</name>
</gene>
<evidence type="ECO:0000313" key="1">
    <source>
        <dbReference type="EMBL" id="ADD40050.1"/>
    </source>
</evidence>
<protein>
    <submittedName>
        <fullName evidence="1">Uncharacterized protein</fullName>
    </submittedName>
</protein>
<evidence type="ECO:0000313" key="2">
    <source>
        <dbReference type="Proteomes" id="UP000000844"/>
    </source>
</evidence>
<reference evidence="1 2" key="1">
    <citation type="journal article" date="2009" name="Stand. Genomic Sci.">
        <title>Complete genome sequence of Stackebrandtia nassauensis type strain (LLR-40K-21).</title>
        <authorList>
            <person name="Munk C."/>
            <person name="Lapidus A."/>
            <person name="Copeland A."/>
            <person name="Jando M."/>
            <person name="Mayilraj S."/>
            <person name="Glavina Del Rio T."/>
            <person name="Nolan M."/>
            <person name="Chen F."/>
            <person name="Lucas S."/>
            <person name="Tice H."/>
            <person name="Cheng J.F."/>
            <person name="Han C."/>
            <person name="Detter J.C."/>
            <person name="Bruce D."/>
            <person name="Goodwin L."/>
            <person name="Chain P."/>
            <person name="Pitluck S."/>
            <person name="Goker M."/>
            <person name="Ovchinikova G."/>
            <person name="Pati A."/>
            <person name="Ivanova N."/>
            <person name="Mavromatis K."/>
            <person name="Chen A."/>
            <person name="Palaniappan K."/>
            <person name="Land M."/>
            <person name="Hauser L."/>
            <person name="Chang Y.J."/>
            <person name="Jeffries C.D."/>
            <person name="Bristow J."/>
            <person name="Eisen J.A."/>
            <person name="Markowitz V."/>
            <person name="Hugenholtz P."/>
            <person name="Kyrpides N.C."/>
            <person name="Klenk H.P."/>
        </authorList>
    </citation>
    <scope>NUCLEOTIDE SEQUENCE [LARGE SCALE GENOMIC DNA]</scope>
    <source>
        <strain evidence="2">DSM 44728 / CIP 108903 / NRRL B-16338 / NBRC 102104 / LLR-40K-21</strain>
    </source>
</reference>
<proteinExistence type="predicted"/>
<dbReference type="Proteomes" id="UP000000844">
    <property type="component" value="Chromosome"/>
</dbReference>
<name>D3Q380_STANL</name>
<dbReference type="HOGENOM" id="CLU_144206_1_0_11"/>
<dbReference type="AlphaFoldDB" id="D3Q380"/>
<keyword evidence="2" id="KW-1185">Reference proteome</keyword>